<proteinExistence type="predicted"/>
<dbReference type="AlphaFoldDB" id="A0A3R6VUW9"/>
<evidence type="ECO:0000256" key="1">
    <source>
        <dbReference type="SAM" id="MobiDB-lite"/>
    </source>
</evidence>
<dbReference type="VEuPathDB" id="FungiDB:H257_03211"/>
<keyword evidence="2" id="KW-0472">Membrane</keyword>
<evidence type="ECO:0000313" key="3">
    <source>
        <dbReference type="EMBL" id="RHY35899.1"/>
    </source>
</evidence>
<feature type="transmembrane region" description="Helical" evidence="2">
    <location>
        <begin position="328"/>
        <end position="350"/>
    </location>
</feature>
<comment type="caution">
    <text evidence="3">The sequence shown here is derived from an EMBL/GenBank/DDBJ whole genome shotgun (WGS) entry which is preliminary data.</text>
</comment>
<evidence type="ECO:0000313" key="4">
    <source>
        <dbReference type="Proteomes" id="UP000283543"/>
    </source>
</evidence>
<name>A0A3R6VUW9_APHAT</name>
<sequence length="518" mass="55917">MSGKSQELTALPAFKIVNTNFHIKHALYNTNIPEMTPERRNLTDDEREAILREVLLRSNGSYITRLPKGFSQELADKYKCHVSTIRRVLAVAKQQGIGGGNMKVTVASKMKGRVGRKKAFTAEQVKAKLLQVPLAQRTTLRSISERTAAKVRLDGVAYAKLDCVLAAELEEARCIDELAQALETIALDDDEPDDIISALCDAGIDPIKPTTVEPTTVEPTTARATTLKPTTAFPTTTPVKTTVEPTTLTAPTTPTVTETTEAPVATTVSLETTLAPLKTTTAAPTTTRRPTTTKPVTTQAALIEVTVAPTTTLRPTTSAPVDDDSSSLGVYIGLGVGGAVLLAGIVFLLLKLKQPRDDDDDDYDEVQTYKITAPSYTKAAPPVAVLNAYSPPVKAPQVVTQQYNPYSNHTSNQQQRSLQPTANPVVVGSYLNTTSTHRDSEFEYEAQNSAVLPPQSAGGYDTDRESEFASQSFLNNPSGAHSVYEFKDSIDSRDSGLSEDLQPSPKRNGRARVSSVEL</sequence>
<gene>
    <name evidence="3" type="ORF">DYB34_003311</name>
</gene>
<dbReference type="Proteomes" id="UP000283543">
    <property type="component" value="Unassembled WGS sequence"/>
</dbReference>
<keyword evidence="2" id="KW-1133">Transmembrane helix</keyword>
<dbReference type="PANTHER" id="PTHR33889">
    <property type="entry name" value="OS04G0681850 PROTEIN"/>
    <property type="match status" value="1"/>
</dbReference>
<feature type="compositionally biased region" description="Polar residues" evidence="1">
    <location>
        <begin position="468"/>
        <end position="479"/>
    </location>
</feature>
<feature type="compositionally biased region" description="Basic and acidic residues" evidence="1">
    <location>
        <begin position="484"/>
        <end position="496"/>
    </location>
</feature>
<dbReference type="EMBL" id="QUTB01012227">
    <property type="protein sequence ID" value="RHY35899.1"/>
    <property type="molecule type" value="Genomic_DNA"/>
</dbReference>
<protein>
    <submittedName>
        <fullName evidence="3">Uncharacterized protein</fullName>
    </submittedName>
</protein>
<keyword evidence="2" id="KW-0812">Transmembrane</keyword>
<reference evidence="3 4" key="1">
    <citation type="submission" date="2018-08" db="EMBL/GenBank/DDBJ databases">
        <title>Aphanomyces genome sequencing and annotation.</title>
        <authorList>
            <person name="Minardi D."/>
            <person name="Oidtmann B."/>
            <person name="Van Der Giezen M."/>
            <person name="Studholme D.J."/>
        </authorList>
    </citation>
    <scope>NUCLEOTIDE SEQUENCE [LARGE SCALE GENOMIC DNA]</scope>
    <source>
        <strain evidence="3 4">Si</strain>
    </source>
</reference>
<feature type="region of interest" description="Disordered" evidence="1">
    <location>
        <begin position="446"/>
        <end position="518"/>
    </location>
</feature>
<accession>A0A3R6VUW9</accession>
<dbReference type="PANTHER" id="PTHR33889:SF7">
    <property type="entry name" value="OS04G0681850 PROTEIN"/>
    <property type="match status" value="1"/>
</dbReference>
<evidence type="ECO:0000256" key="2">
    <source>
        <dbReference type="SAM" id="Phobius"/>
    </source>
</evidence>
<organism evidence="3 4">
    <name type="scientific">Aphanomyces astaci</name>
    <name type="common">Crayfish plague agent</name>
    <dbReference type="NCBI Taxonomy" id="112090"/>
    <lineage>
        <taxon>Eukaryota</taxon>
        <taxon>Sar</taxon>
        <taxon>Stramenopiles</taxon>
        <taxon>Oomycota</taxon>
        <taxon>Saprolegniomycetes</taxon>
        <taxon>Saprolegniales</taxon>
        <taxon>Verrucalvaceae</taxon>
        <taxon>Aphanomyces</taxon>
    </lineage>
</organism>
<dbReference type="VEuPathDB" id="FungiDB:H257_00577"/>